<organism evidence="8 9">
    <name type="scientific">Thermanaerovibrio velox DSM 12556</name>
    <dbReference type="NCBI Taxonomy" id="926567"/>
    <lineage>
        <taxon>Bacteria</taxon>
        <taxon>Thermotogati</taxon>
        <taxon>Synergistota</taxon>
        <taxon>Synergistia</taxon>
        <taxon>Synergistales</taxon>
        <taxon>Synergistaceae</taxon>
        <taxon>Thermanaerovibrio</taxon>
    </lineage>
</organism>
<dbReference type="EC" id="2.4.2.1" evidence="5"/>
<dbReference type="InterPro" id="IPR011268">
    <property type="entry name" value="Purine_phosphorylase"/>
</dbReference>
<dbReference type="PANTHER" id="PTHR11904">
    <property type="entry name" value="METHYLTHIOADENOSINE/PURINE NUCLEOSIDE PHOSPHORYLASE"/>
    <property type="match status" value="1"/>
</dbReference>
<dbReference type="Pfam" id="PF01048">
    <property type="entry name" value="PNP_UDP_1"/>
    <property type="match status" value="1"/>
</dbReference>
<keyword evidence="9" id="KW-1185">Reference proteome</keyword>
<feature type="domain" description="Nucleoside phosphorylase" evidence="7">
    <location>
        <begin position="24"/>
        <end position="270"/>
    </location>
</feature>
<protein>
    <recommendedName>
        <fullName evidence="5">Purine nucleoside phosphorylase</fullName>
        <ecNumber evidence="5">2.4.2.1</ecNumber>
    </recommendedName>
    <alternativeName>
        <fullName evidence="5">Inosine-guanosine phosphorylase</fullName>
    </alternativeName>
</protein>
<dbReference type="NCBIfam" id="NF006054">
    <property type="entry name" value="PRK08202.1"/>
    <property type="match status" value="1"/>
</dbReference>
<dbReference type="Proteomes" id="UP000005730">
    <property type="component" value="Chromosome"/>
</dbReference>
<dbReference type="InterPro" id="IPR000845">
    <property type="entry name" value="Nucleoside_phosphorylase_d"/>
</dbReference>
<keyword evidence="4 5" id="KW-0808">Transferase</keyword>
<dbReference type="InterPro" id="IPR035994">
    <property type="entry name" value="Nucleoside_phosphorylase_sf"/>
</dbReference>
<evidence type="ECO:0000256" key="5">
    <source>
        <dbReference type="PIRNR" id="PIRNR000477"/>
    </source>
</evidence>
<proteinExistence type="inferred from homology"/>
<feature type="binding site" evidence="6">
    <location>
        <position position="61"/>
    </location>
    <ligand>
        <name>phosphate</name>
        <dbReference type="ChEBI" id="CHEBI:43474"/>
    </ligand>
</feature>
<comment type="pathway">
    <text evidence="1 5">Purine metabolism; purine nucleoside salvage.</text>
</comment>
<name>H0URI7_9BACT</name>
<feature type="binding site" evidence="6">
    <location>
        <begin position="81"/>
        <end position="83"/>
    </location>
    <ligand>
        <name>phosphate</name>
        <dbReference type="ChEBI" id="CHEBI:43474"/>
    </ligand>
</feature>
<dbReference type="AlphaFoldDB" id="H0URI7"/>
<dbReference type="STRING" id="926567.TheveDRAFT_0776"/>
<evidence type="ECO:0000256" key="4">
    <source>
        <dbReference type="ARBA" id="ARBA00022679"/>
    </source>
</evidence>
<keyword evidence="3 5" id="KW-0328">Glycosyltransferase</keyword>
<dbReference type="InterPro" id="IPR011270">
    <property type="entry name" value="Pur_Nuc_Pase_Ino/Guo-sp"/>
</dbReference>
<reference evidence="8 9" key="1">
    <citation type="submission" date="2011-10" db="EMBL/GenBank/DDBJ databases">
        <title>The Noncontiguous Finished genome of Thermanaerovibrio velox DSM 12556.</title>
        <authorList>
            <consortium name="US DOE Joint Genome Institute (JGI-PGF)"/>
            <person name="Lucas S."/>
            <person name="Copeland A."/>
            <person name="Lapidus A."/>
            <person name="Glavina del Rio T."/>
            <person name="Dalin E."/>
            <person name="Tice H."/>
            <person name="Bruce D."/>
            <person name="Goodwin L."/>
            <person name="Pitluck S."/>
            <person name="Peters L."/>
            <person name="Mikhailova N."/>
            <person name="Teshima H."/>
            <person name="Kyrpides N."/>
            <person name="Mavromatis K."/>
            <person name="Ivanova N."/>
            <person name="Markowitz V."/>
            <person name="Cheng J.-F."/>
            <person name="Hugenholtz P."/>
            <person name="Woyke T."/>
            <person name="Wu D."/>
            <person name="Spring S."/>
            <person name="Brambilla E.-M."/>
            <person name="Klenk H.-P."/>
            <person name="Eisen J.A."/>
        </authorList>
    </citation>
    <scope>NUCLEOTIDE SEQUENCE [LARGE SCALE GENOMIC DNA]</scope>
    <source>
        <strain evidence="8 9">DSM 12556</strain>
    </source>
</reference>
<evidence type="ECO:0000256" key="1">
    <source>
        <dbReference type="ARBA" id="ARBA00005058"/>
    </source>
</evidence>
<dbReference type="EMBL" id="CM001377">
    <property type="protein sequence ID" value="EHM09926.1"/>
    <property type="molecule type" value="Genomic_DNA"/>
</dbReference>
<dbReference type="GO" id="GO:0009116">
    <property type="term" value="P:nucleoside metabolic process"/>
    <property type="evidence" value="ECO:0007669"/>
    <property type="project" value="InterPro"/>
</dbReference>
<dbReference type="UniPathway" id="UPA00606"/>
<evidence type="ECO:0000259" key="7">
    <source>
        <dbReference type="Pfam" id="PF01048"/>
    </source>
</evidence>
<dbReference type="NCBIfam" id="TIGR01700">
    <property type="entry name" value="PNPH"/>
    <property type="match status" value="1"/>
</dbReference>
<gene>
    <name evidence="8" type="ORF">TheveDRAFT_0776</name>
</gene>
<comment type="function">
    <text evidence="5">The purine nucleoside phosphorylases catalyze the phosphorolytic breakdown of the N-glycosidic bond in the beta-(deoxy)ribonucleoside molecules, with the formation of the corresponding free purine bases and pentose-1-phosphate.</text>
</comment>
<dbReference type="NCBIfam" id="TIGR01697">
    <property type="entry name" value="PNPH-PUNA-XAPA"/>
    <property type="match status" value="1"/>
</dbReference>
<feature type="binding site" evidence="6">
    <location>
        <position position="113"/>
    </location>
    <ligand>
        <name>phosphate</name>
        <dbReference type="ChEBI" id="CHEBI:43474"/>
    </ligand>
</feature>
<evidence type="ECO:0000256" key="2">
    <source>
        <dbReference type="ARBA" id="ARBA00006751"/>
    </source>
</evidence>
<dbReference type="PIRSF" id="PIRSF000477">
    <property type="entry name" value="PurNPase"/>
    <property type="match status" value="1"/>
</dbReference>
<dbReference type="OrthoDB" id="1523230at2"/>
<sequence length="276" mass="29924">MTPRDKVLEALGVLKRFVPSAPEVVMILGSGVGDFVNILQDPISIPYEDIPWWPRSTAPGHQGVLRIGSIDGLTIGVLQGRVHYYEGYSMEEVVFPVRVMGEWGASTLVVTNASGGIDTSYSPGQWVLIEDHINFMGANPLIGPNEDCWGVRFPDMTEAYDRGLMDMMERAASQVGIEIGRGVYAAMSGPSFETPAEVRMLQRLGATLVGMSTVPEVIAARHMGVRVLGLSCVANYAAGISKTKLTHEEVLSEVSRATGDLCKLLPAFLEVMRRGI</sequence>
<feature type="binding site" evidence="6">
    <location>
        <position position="212"/>
    </location>
    <ligand>
        <name>phosphate</name>
        <dbReference type="ChEBI" id="CHEBI:43474"/>
    </ligand>
</feature>
<comment type="similarity">
    <text evidence="2 5">Belongs to the PNP/MTAP phosphorylase family.</text>
</comment>
<feature type="binding site" evidence="6">
    <location>
        <position position="193"/>
    </location>
    <ligand>
        <name>a purine D-ribonucleoside</name>
        <dbReference type="ChEBI" id="CHEBI:142355"/>
    </ligand>
</feature>
<feature type="binding site" evidence="6">
    <location>
        <position position="30"/>
    </location>
    <ligand>
        <name>phosphate</name>
        <dbReference type="ChEBI" id="CHEBI:43474"/>
    </ligand>
</feature>
<dbReference type="Gene3D" id="3.40.50.1580">
    <property type="entry name" value="Nucleoside phosphorylase domain"/>
    <property type="match status" value="1"/>
</dbReference>
<evidence type="ECO:0000256" key="3">
    <source>
        <dbReference type="ARBA" id="ARBA00022676"/>
    </source>
</evidence>
<evidence type="ECO:0000313" key="9">
    <source>
        <dbReference type="Proteomes" id="UP000005730"/>
    </source>
</evidence>
<accession>H0URI7</accession>
<dbReference type="PANTHER" id="PTHR11904:SF9">
    <property type="entry name" value="PURINE NUCLEOSIDE PHOSPHORYLASE-RELATED"/>
    <property type="match status" value="1"/>
</dbReference>
<dbReference type="eggNOG" id="COG0005">
    <property type="taxonomic scope" value="Bacteria"/>
</dbReference>
<dbReference type="GO" id="GO:0005737">
    <property type="term" value="C:cytoplasm"/>
    <property type="evidence" value="ECO:0007669"/>
    <property type="project" value="TreeGrafter"/>
</dbReference>
<dbReference type="SUPFAM" id="SSF53167">
    <property type="entry name" value="Purine and uridine phosphorylases"/>
    <property type="match status" value="1"/>
</dbReference>
<feature type="binding site" evidence="6">
    <location>
        <position position="235"/>
    </location>
    <ligand>
        <name>a purine D-ribonucleoside</name>
        <dbReference type="ChEBI" id="CHEBI:142355"/>
    </ligand>
</feature>
<dbReference type="HOGENOM" id="CLU_054456_1_0_0"/>
<dbReference type="CDD" id="cd09009">
    <property type="entry name" value="PNP-EcPNPII_like"/>
    <property type="match status" value="1"/>
</dbReference>
<dbReference type="GO" id="GO:0004731">
    <property type="term" value="F:purine-nucleoside phosphorylase activity"/>
    <property type="evidence" value="ECO:0007669"/>
    <property type="project" value="UniProtKB-EC"/>
</dbReference>
<evidence type="ECO:0000256" key="6">
    <source>
        <dbReference type="PIRSR" id="PIRSR000477-2"/>
    </source>
</evidence>
<evidence type="ECO:0000313" key="8">
    <source>
        <dbReference type="EMBL" id="EHM09926.1"/>
    </source>
</evidence>
<dbReference type="RefSeq" id="WP_006583420.1">
    <property type="nucleotide sequence ID" value="NZ_CM001377.1"/>
</dbReference>